<name>A0A6H5HK93_9HEMI</name>
<keyword evidence="3" id="KW-1185">Reference proteome</keyword>
<dbReference type="OrthoDB" id="441329at2759"/>
<sequence>MAADSGMDTSCPSPENADSRKRPLDSDVDDGTAKKSNCSSGEWTTVSCVCRGPLASDGRRRLLLSLGGRGWQGPSIIATLETMEYTTSRFWSRVVQLAPSSAKVERRLLNCKKKQMPASKCRKPTIFTLVFFSFIPNIRADMFDIREYRSHHGGVGIHQFQNQREAGSFKSENHRSRWQTRSRETGDFENNKKACAMILSKVQEDPQSGSSLNISYADIPGPVANFNPTGSPYAHTTSQQAYATAALTSSVPSIDGNPTANGVFGPIGGATARTVMDLALEPFRHSASGPNSPPHLNNNSFSLKSAVDEKKDLRKACYNFIFNEKTTQTNGVGRIGYVNTNPDARSCELSCINFLSQRIRCPQ</sequence>
<accession>A0A6H5HK93</accession>
<dbReference type="Proteomes" id="UP000479000">
    <property type="component" value="Unassembled WGS sequence"/>
</dbReference>
<dbReference type="EMBL" id="CADCXU010030350">
    <property type="protein sequence ID" value="CAB0016445.1"/>
    <property type="molecule type" value="Genomic_DNA"/>
</dbReference>
<feature type="region of interest" description="Disordered" evidence="1">
    <location>
        <begin position="1"/>
        <end position="40"/>
    </location>
</feature>
<feature type="region of interest" description="Disordered" evidence="1">
    <location>
        <begin position="162"/>
        <end position="186"/>
    </location>
</feature>
<dbReference type="AlphaFoldDB" id="A0A6H5HK93"/>
<evidence type="ECO:0000256" key="1">
    <source>
        <dbReference type="SAM" id="MobiDB-lite"/>
    </source>
</evidence>
<protein>
    <submittedName>
        <fullName evidence="2">Uncharacterized protein</fullName>
    </submittedName>
</protein>
<proteinExistence type="predicted"/>
<feature type="compositionally biased region" description="Basic and acidic residues" evidence="1">
    <location>
        <begin position="171"/>
        <end position="186"/>
    </location>
</feature>
<gene>
    <name evidence="2" type="ORF">NTEN_LOCUS20622</name>
</gene>
<organism evidence="2 3">
    <name type="scientific">Nesidiocoris tenuis</name>
    <dbReference type="NCBI Taxonomy" id="355587"/>
    <lineage>
        <taxon>Eukaryota</taxon>
        <taxon>Metazoa</taxon>
        <taxon>Ecdysozoa</taxon>
        <taxon>Arthropoda</taxon>
        <taxon>Hexapoda</taxon>
        <taxon>Insecta</taxon>
        <taxon>Pterygota</taxon>
        <taxon>Neoptera</taxon>
        <taxon>Paraneoptera</taxon>
        <taxon>Hemiptera</taxon>
        <taxon>Heteroptera</taxon>
        <taxon>Panheteroptera</taxon>
        <taxon>Cimicomorpha</taxon>
        <taxon>Miridae</taxon>
        <taxon>Dicyphina</taxon>
        <taxon>Nesidiocoris</taxon>
    </lineage>
</organism>
<evidence type="ECO:0000313" key="3">
    <source>
        <dbReference type="Proteomes" id="UP000479000"/>
    </source>
</evidence>
<reference evidence="2 3" key="1">
    <citation type="submission" date="2020-02" db="EMBL/GenBank/DDBJ databases">
        <authorList>
            <person name="Ferguson B K."/>
        </authorList>
    </citation>
    <scope>NUCLEOTIDE SEQUENCE [LARGE SCALE GENOMIC DNA]</scope>
</reference>
<evidence type="ECO:0000313" key="2">
    <source>
        <dbReference type="EMBL" id="CAB0016445.1"/>
    </source>
</evidence>